<evidence type="ECO:0000259" key="3">
    <source>
        <dbReference type="Pfam" id="PF02909"/>
    </source>
</evidence>
<evidence type="ECO:0000313" key="5">
    <source>
        <dbReference type="Proteomes" id="UP001601521"/>
    </source>
</evidence>
<proteinExistence type="predicted"/>
<dbReference type="InterPro" id="IPR009057">
    <property type="entry name" value="Homeodomain-like_sf"/>
</dbReference>
<evidence type="ECO:0000256" key="1">
    <source>
        <dbReference type="ARBA" id="ARBA00023015"/>
    </source>
</evidence>
<reference evidence="4 5" key="1">
    <citation type="submission" date="2024-10" db="EMBL/GenBank/DDBJ databases">
        <title>The Natural Products Discovery Center: Release of the First 8490 Sequenced Strains for Exploring Actinobacteria Biosynthetic Diversity.</title>
        <authorList>
            <person name="Kalkreuter E."/>
            <person name="Kautsar S.A."/>
            <person name="Yang D."/>
            <person name="Bader C.D."/>
            <person name="Teijaro C.N."/>
            <person name="Fluegel L."/>
            <person name="Davis C.M."/>
            <person name="Simpson J.R."/>
            <person name="Lauterbach L."/>
            <person name="Steele A.D."/>
            <person name="Gui C."/>
            <person name="Meng S."/>
            <person name="Li G."/>
            <person name="Viehrig K."/>
            <person name="Ye F."/>
            <person name="Su P."/>
            <person name="Kiefer A.F."/>
            <person name="Nichols A."/>
            <person name="Cepeda A.J."/>
            <person name="Yan W."/>
            <person name="Fan B."/>
            <person name="Jiang Y."/>
            <person name="Adhikari A."/>
            <person name="Zheng C.-J."/>
            <person name="Schuster L."/>
            <person name="Cowan T.M."/>
            <person name="Smanski M.J."/>
            <person name="Chevrette M.G."/>
            <person name="De Carvalho L.P.S."/>
            <person name="Shen B."/>
        </authorList>
    </citation>
    <scope>NUCLEOTIDE SEQUENCE [LARGE SCALE GENOMIC DNA]</scope>
    <source>
        <strain evidence="4 5">NPDC004550</strain>
    </source>
</reference>
<dbReference type="InterPro" id="IPR036271">
    <property type="entry name" value="Tet_transcr_reg_TetR-rel_C_sf"/>
</dbReference>
<dbReference type="SUPFAM" id="SSF48498">
    <property type="entry name" value="Tetracyclin repressor-like, C-terminal domain"/>
    <property type="match status" value="1"/>
</dbReference>
<protein>
    <submittedName>
        <fullName evidence="4">TetR/AcrR family transcriptional regulator</fullName>
    </submittedName>
</protein>
<dbReference type="Gene3D" id="1.10.357.10">
    <property type="entry name" value="Tetracycline Repressor, domain 2"/>
    <property type="match status" value="1"/>
</dbReference>
<dbReference type="Pfam" id="PF02909">
    <property type="entry name" value="TetR_C_1"/>
    <property type="match status" value="1"/>
</dbReference>
<gene>
    <name evidence="4" type="ORF">ACFYTH_05525</name>
</gene>
<organism evidence="4 5">
    <name type="scientific">Nocardia africana</name>
    <dbReference type="NCBI Taxonomy" id="134964"/>
    <lineage>
        <taxon>Bacteria</taxon>
        <taxon>Bacillati</taxon>
        <taxon>Actinomycetota</taxon>
        <taxon>Actinomycetes</taxon>
        <taxon>Mycobacteriales</taxon>
        <taxon>Nocardiaceae</taxon>
        <taxon>Nocardia</taxon>
    </lineage>
</organism>
<dbReference type="InterPro" id="IPR004111">
    <property type="entry name" value="Repressor_TetR_C"/>
</dbReference>
<keyword evidence="1" id="KW-0805">Transcription regulation</keyword>
<accession>A0ABW6NCD8</accession>
<dbReference type="Proteomes" id="UP001601521">
    <property type="component" value="Unassembled WGS sequence"/>
</dbReference>
<dbReference type="SUPFAM" id="SSF46689">
    <property type="entry name" value="Homeodomain-like"/>
    <property type="match status" value="1"/>
</dbReference>
<feature type="domain" description="Tetracycline repressor TetR C-terminal" evidence="3">
    <location>
        <begin position="64"/>
        <end position="171"/>
    </location>
</feature>
<keyword evidence="5" id="KW-1185">Reference proteome</keyword>
<sequence>MADSDGLAAVLMQRLAERLDCAKMALYRYVPGKAELAALMLDRGLGQPPQHPDSDSGADSTVEPWCEALRDCAYTLHERYRTHPWARELTTGSRPLGPNELAWMEAMLAPLADTGLTGSERLDTVVFLNGHVRNLVQQTAVPGHEMTEDDLAPEVGAVLVAQTERFPHVAEFRYRAHLDGVSTLIARRRG</sequence>
<comment type="caution">
    <text evidence="4">The sequence shown here is derived from an EMBL/GenBank/DDBJ whole genome shotgun (WGS) entry which is preliminary data.</text>
</comment>
<evidence type="ECO:0000313" key="4">
    <source>
        <dbReference type="EMBL" id="MFF0452815.1"/>
    </source>
</evidence>
<evidence type="ECO:0000256" key="2">
    <source>
        <dbReference type="ARBA" id="ARBA00023163"/>
    </source>
</evidence>
<dbReference type="RefSeq" id="WP_387249509.1">
    <property type="nucleotide sequence ID" value="NZ_JBIALX010000002.1"/>
</dbReference>
<dbReference type="EMBL" id="JBIALX010000002">
    <property type="protein sequence ID" value="MFF0452815.1"/>
    <property type="molecule type" value="Genomic_DNA"/>
</dbReference>
<name>A0ABW6NCD8_9NOCA</name>
<keyword evidence="2" id="KW-0804">Transcription</keyword>